<dbReference type="AlphaFoldDB" id="A0A1H0AME5"/>
<dbReference type="Proteomes" id="UP000199671">
    <property type="component" value="Unassembled WGS sequence"/>
</dbReference>
<organism evidence="1 2">
    <name type="scientific">Actinomyces ruminicola</name>
    <dbReference type="NCBI Taxonomy" id="332524"/>
    <lineage>
        <taxon>Bacteria</taxon>
        <taxon>Bacillati</taxon>
        <taxon>Actinomycetota</taxon>
        <taxon>Actinomycetes</taxon>
        <taxon>Actinomycetales</taxon>
        <taxon>Actinomycetaceae</taxon>
        <taxon>Actinomyces</taxon>
    </lineage>
</organism>
<dbReference type="OrthoDB" id="9877482at2"/>
<name>A0A1H0AME5_9ACTO</name>
<protein>
    <submittedName>
        <fullName evidence="1">Uncharacterized conserved protein YukE</fullName>
    </submittedName>
</protein>
<gene>
    <name evidence="1" type="ORF">SAMN04487766_1314</name>
</gene>
<sequence>MADLEVSPEVWRTHAGHVASVGDGLDTVESASDAALAGEPFGKLCTPLFASSYESAKTQFDSSLSDIGDLFEQDVADLRGAATDFEETDSQAATGASNAYPSY</sequence>
<evidence type="ECO:0000313" key="1">
    <source>
        <dbReference type="EMBL" id="SDN34742.1"/>
    </source>
</evidence>
<dbReference type="RefSeq" id="WP_092613339.1">
    <property type="nucleotide sequence ID" value="NZ_FNHU01000031.1"/>
</dbReference>
<reference evidence="1 2" key="1">
    <citation type="submission" date="2016-10" db="EMBL/GenBank/DDBJ databases">
        <authorList>
            <person name="de Groot N.N."/>
        </authorList>
    </citation>
    <scope>NUCLEOTIDE SEQUENCE [LARGE SCALE GENOMIC DNA]</scope>
    <source>
        <strain evidence="1 2">KPR-7B</strain>
    </source>
</reference>
<evidence type="ECO:0000313" key="2">
    <source>
        <dbReference type="Proteomes" id="UP000199671"/>
    </source>
</evidence>
<accession>A0A1H0AME5</accession>
<dbReference type="EMBL" id="FNHU01000031">
    <property type="protein sequence ID" value="SDN34742.1"/>
    <property type="molecule type" value="Genomic_DNA"/>
</dbReference>
<proteinExistence type="predicted"/>